<dbReference type="SUPFAM" id="SSF53720">
    <property type="entry name" value="ALDH-like"/>
    <property type="match status" value="1"/>
</dbReference>
<dbReference type="InterPro" id="IPR016162">
    <property type="entry name" value="Ald_DH_N"/>
</dbReference>
<dbReference type="Gene3D" id="3.40.309.10">
    <property type="entry name" value="Aldehyde Dehydrogenase, Chain A, domain 2"/>
    <property type="match status" value="1"/>
</dbReference>
<dbReference type="FunFam" id="3.40.605.10:FF:000026">
    <property type="entry name" value="Aldehyde dehydrogenase, putative"/>
    <property type="match status" value="1"/>
</dbReference>
<dbReference type="PANTHER" id="PTHR11699">
    <property type="entry name" value="ALDEHYDE DEHYDROGENASE-RELATED"/>
    <property type="match status" value="1"/>
</dbReference>
<feature type="active site" evidence="4">
    <location>
        <position position="253"/>
    </location>
</feature>
<dbReference type="Proteomes" id="UP000013063">
    <property type="component" value="Unassembled WGS sequence"/>
</dbReference>
<keyword evidence="2 5" id="KW-0560">Oxidoreductase</keyword>
<dbReference type="Gene3D" id="3.40.605.10">
    <property type="entry name" value="Aldehyde Dehydrogenase, Chain A, domain 1"/>
    <property type="match status" value="1"/>
</dbReference>
<evidence type="ECO:0000313" key="7">
    <source>
        <dbReference type="EMBL" id="ENZ82163.1"/>
    </source>
</evidence>
<dbReference type="OrthoDB" id="9802947at2"/>
<feature type="domain" description="Aldehyde dehydrogenase" evidence="6">
    <location>
        <begin position="19"/>
        <end position="479"/>
    </location>
</feature>
<dbReference type="AlphaFoldDB" id="R0E9M5"/>
<dbReference type="InterPro" id="IPR016161">
    <property type="entry name" value="Ald_DH/histidinol_DH"/>
</dbReference>
<evidence type="ECO:0000256" key="3">
    <source>
        <dbReference type="ARBA" id="ARBA00023097"/>
    </source>
</evidence>
<dbReference type="RefSeq" id="WP_004618781.1">
    <property type="nucleotide sequence ID" value="NZ_APMP01000009.1"/>
</dbReference>
<proteinExistence type="inferred from homology"/>
<organism evidence="7 8">
    <name type="scientific">Caulobacter vibrioides OR37</name>
    <dbReference type="NCBI Taxonomy" id="1292034"/>
    <lineage>
        <taxon>Bacteria</taxon>
        <taxon>Pseudomonadati</taxon>
        <taxon>Pseudomonadota</taxon>
        <taxon>Alphaproteobacteria</taxon>
        <taxon>Caulobacterales</taxon>
        <taxon>Caulobacteraceae</taxon>
        <taxon>Caulobacter</taxon>
    </lineage>
</organism>
<keyword evidence="8" id="KW-1185">Reference proteome</keyword>
<accession>R0E9M5</accession>
<evidence type="ECO:0000256" key="1">
    <source>
        <dbReference type="ARBA" id="ARBA00009986"/>
    </source>
</evidence>
<dbReference type="FunFam" id="3.40.605.10:FF:000007">
    <property type="entry name" value="NAD/NADP-dependent betaine aldehyde dehydrogenase"/>
    <property type="match status" value="1"/>
</dbReference>
<comment type="similarity">
    <text evidence="1 5">Belongs to the aldehyde dehydrogenase family.</text>
</comment>
<gene>
    <name evidence="7" type="ORF">OR37_01975</name>
</gene>
<reference evidence="7 8" key="1">
    <citation type="journal article" date="2013" name="Genome Announc.">
        <title>Draft Genome Sequence for Caulobacter sp. Strain OR37, a Bacterium Tolerant to Heavy Metals.</title>
        <authorList>
            <person name="Utturkar S.M."/>
            <person name="Bollmann A."/>
            <person name="Brzoska R.M."/>
            <person name="Klingeman D.M."/>
            <person name="Epstein S.E."/>
            <person name="Palumbo A.V."/>
            <person name="Brown S.D."/>
        </authorList>
    </citation>
    <scope>NUCLEOTIDE SEQUENCE [LARGE SCALE GENOMIC DNA]</scope>
    <source>
        <strain evidence="7 8">OR37</strain>
    </source>
</reference>
<dbReference type="Pfam" id="PF00171">
    <property type="entry name" value="Aldedh"/>
    <property type="match status" value="1"/>
</dbReference>
<dbReference type="STRING" id="1292034.OR37_01975"/>
<evidence type="ECO:0000256" key="2">
    <source>
        <dbReference type="ARBA" id="ARBA00023002"/>
    </source>
</evidence>
<dbReference type="InterPro" id="IPR015590">
    <property type="entry name" value="Aldehyde_DH_dom"/>
</dbReference>
<evidence type="ECO:0000259" key="6">
    <source>
        <dbReference type="Pfam" id="PF00171"/>
    </source>
</evidence>
<dbReference type="InterPro" id="IPR016163">
    <property type="entry name" value="Ald_DH_C"/>
</dbReference>
<keyword evidence="3" id="KW-0558">Oxidation</keyword>
<dbReference type="EMBL" id="APMP01000009">
    <property type="protein sequence ID" value="ENZ82163.1"/>
    <property type="molecule type" value="Genomic_DNA"/>
</dbReference>
<dbReference type="InterPro" id="IPR029510">
    <property type="entry name" value="Ald_DH_CS_GLU"/>
</dbReference>
<name>R0E9M5_CAUVI</name>
<dbReference type="GO" id="GO:0016620">
    <property type="term" value="F:oxidoreductase activity, acting on the aldehyde or oxo group of donors, NAD or NADP as acceptor"/>
    <property type="evidence" value="ECO:0007669"/>
    <property type="project" value="InterPro"/>
</dbReference>
<evidence type="ECO:0000313" key="8">
    <source>
        <dbReference type="Proteomes" id="UP000013063"/>
    </source>
</evidence>
<sequence length="483" mass="50557">MDAQGQDFTRNAPLIGGRWLSATSLGKADHLNPANNRPQAELHIGGAAEIDQAVAAARQSHRAWAGLGGDARRDILLRWAQLIEDNREQFTRLAALESGTPVMIGGGVGLALHWLRYFAGWADKIAGDAVEPIGAAGMNYTRHEPYGVVGLIIPWNSPMVASAMKVAPALAAGNSVVLKPPTLTPFVALRLAELALQAGMPEGAFNVVPGDAEAGNALVTHRDVAKVSFTGGETVAKTVMRNCADHLKPLALELGGKSANLIFEDADLDAAAQMAAIHGTAVLAGQGCVLPTRAYVHESLYDAFVARVKAIVESFRVGDPLDPTNFVGPVISRGAASRILGMIERAKQEGGELIAGGEKLGGALAEGNFIAPTVFGVAHDSDLARREVFGPVLAVSRFSDDDDALAKANDSDFGLGAYVHTRDLGRAHRLAAGLKAGAVSINSGVPMAPNTPFGGYKQSGFGREGGKAGLEEFLQVKNVYIPF</sequence>
<comment type="caution">
    <text evidence="7">The sequence shown here is derived from an EMBL/GenBank/DDBJ whole genome shotgun (WGS) entry which is preliminary data.</text>
</comment>
<dbReference type="PROSITE" id="PS00687">
    <property type="entry name" value="ALDEHYDE_DEHYDR_GLU"/>
    <property type="match status" value="1"/>
</dbReference>
<dbReference type="PATRIC" id="fig|1292034.3.peg.1962"/>
<evidence type="ECO:0000256" key="4">
    <source>
        <dbReference type="PROSITE-ProRule" id="PRU10007"/>
    </source>
</evidence>
<evidence type="ECO:0000256" key="5">
    <source>
        <dbReference type="RuleBase" id="RU003345"/>
    </source>
</evidence>
<dbReference type="eggNOG" id="COG1012">
    <property type="taxonomic scope" value="Bacteria"/>
</dbReference>
<protein>
    <submittedName>
        <fullName evidence="7">NAD-dependent aldehyde dehydrogenase</fullName>
    </submittedName>
</protein>